<dbReference type="RefSeq" id="WP_072838092.1">
    <property type="nucleotide sequence ID" value="NZ_FQVF01000003.1"/>
</dbReference>
<gene>
    <name evidence="1" type="ORF">SAMN02745753_00431</name>
</gene>
<dbReference type="Pfam" id="PF09720">
    <property type="entry name" value="Unstab_antitox"/>
    <property type="match status" value="1"/>
</dbReference>
<name>A0A1M4UKX4_9GAMM</name>
<dbReference type="Proteomes" id="UP000184517">
    <property type="component" value="Unassembled WGS sequence"/>
</dbReference>
<protein>
    <submittedName>
        <fullName evidence="1">Putative addiction module component</fullName>
    </submittedName>
</protein>
<evidence type="ECO:0000313" key="1">
    <source>
        <dbReference type="EMBL" id="SHE57386.1"/>
    </source>
</evidence>
<keyword evidence="2" id="KW-1185">Reference proteome</keyword>
<proteinExistence type="predicted"/>
<evidence type="ECO:0000313" key="2">
    <source>
        <dbReference type="Proteomes" id="UP000184517"/>
    </source>
</evidence>
<dbReference type="AlphaFoldDB" id="A0A1M4UKX4"/>
<organism evidence="1 2">
    <name type="scientific">Marinomonas polaris DSM 16579</name>
    <dbReference type="NCBI Taxonomy" id="1122206"/>
    <lineage>
        <taxon>Bacteria</taxon>
        <taxon>Pseudomonadati</taxon>
        <taxon>Pseudomonadota</taxon>
        <taxon>Gammaproteobacteria</taxon>
        <taxon>Oceanospirillales</taxon>
        <taxon>Oceanospirillaceae</taxon>
        <taxon>Marinomonas</taxon>
    </lineage>
</organism>
<reference evidence="2" key="1">
    <citation type="submission" date="2016-11" db="EMBL/GenBank/DDBJ databases">
        <authorList>
            <person name="Varghese N."/>
            <person name="Submissions S."/>
        </authorList>
    </citation>
    <scope>NUCLEOTIDE SEQUENCE [LARGE SCALE GENOMIC DNA]</scope>
    <source>
        <strain evidence="2">DSM 16579</strain>
    </source>
</reference>
<dbReference type="EMBL" id="FQVF01000003">
    <property type="protein sequence ID" value="SHE57386.1"/>
    <property type="molecule type" value="Genomic_DNA"/>
</dbReference>
<accession>A0A1M4UKX4</accession>
<dbReference type="InterPro" id="IPR013406">
    <property type="entry name" value="CHP02574_addiction_mod"/>
</dbReference>
<sequence length="69" mass="8189">MLIDTKKISELPFDGQIELMEAVMSALAQNQAEFDSPKWHLQELEARTHELNETEKWRSFEEVRERLKS</sequence>
<dbReference type="OrthoDB" id="6106633at2"/>